<gene>
    <name evidence="2" type="ORF">BJ508DRAFT_301840</name>
</gene>
<sequence length="107" mass="11470">MGISLLSASLKLLPADSLCSGSRNRPIRGVDRDLVNRPIERETLRLGRIEDLPRERLQRIVGAYDDFEKLNLRPPASKTPSEASGAGQAGMGFKGLGGRGGGQRLSA</sequence>
<proteinExistence type="predicted"/>
<protein>
    <submittedName>
        <fullName evidence="2">Uncharacterized protein</fullName>
    </submittedName>
</protein>
<evidence type="ECO:0000313" key="2">
    <source>
        <dbReference type="EMBL" id="RPA86478.1"/>
    </source>
</evidence>
<feature type="region of interest" description="Disordered" evidence="1">
    <location>
        <begin position="71"/>
        <end position="107"/>
    </location>
</feature>
<dbReference type="AlphaFoldDB" id="A0A3N4IP26"/>
<organism evidence="2 3">
    <name type="scientific">Ascobolus immersus RN42</name>
    <dbReference type="NCBI Taxonomy" id="1160509"/>
    <lineage>
        <taxon>Eukaryota</taxon>
        <taxon>Fungi</taxon>
        <taxon>Dikarya</taxon>
        <taxon>Ascomycota</taxon>
        <taxon>Pezizomycotina</taxon>
        <taxon>Pezizomycetes</taxon>
        <taxon>Pezizales</taxon>
        <taxon>Ascobolaceae</taxon>
        <taxon>Ascobolus</taxon>
    </lineage>
</organism>
<dbReference type="Proteomes" id="UP000275078">
    <property type="component" value="Unassembled WGS sequence"/>
</dbReference>
<dbReference type="EMBL" id="ML119649">
    <property type="protein sequence ID" value="RPA86478.1"/>
    <property type="molecule type" value="Genomic_DNA"/>
</dbReference>
<keyword evidence="3" id="KW-1185">Reference proteome</keyword>
<reference evidence="2 3" key="1">
    <citation type="journal article" date="2018" name="Nat. Ecol. Evol.">
        <title>Pezizomycetes genomes reveal the molecular basis of ectomycorrhizal truffle lifestyle.</title>
        <authorList>
            <person name="Murat C."/>
            <person name="Payen T."/>
            <person name="Noel B."/>
            <person name="Kuo A."/>
            <person name="Morin E."/>
            <person name="Chen J."/>
            <person name="Kohler A."/>
            <person name="Krizsan K."/>
            <person name="Balestrini R."/>
            <person name="Da Silva C."/>
            <person name="Montanini B."/>
            <person name="Hainaut M."/>
            <person name="Levati E."/>
            <person name="Barry K.W."/>
            <person name="Belfiori B."/>
            <person name="Cichocki N."/>
            <person name="Clum A."/>
            <person name="Dockter R.B."/>
            <person name="Fauchery L."/>
            <person name="Guy J."/>
            <person name="Iotti M."/>
            <person name="Le Tacon F."/>
            <person name="Lindquist E.A."/>
            <person name="Lipzen A."/>
            <person name="Malagnac F."/>
            <person name="Mello A."/>
            <person name="Molinier V."/>
            <person name="Miyauchi S."/>
            <person name="Poulain J."/>
            <person name="Riccioni C."/>
            <person name="Rubini A."/>
            <person name="Sitrit Y."/>
            <person name="Splivallo R."/>
            <person name="Traeger S."/>
            <person name="Wang M."/>
            <person name="Zifcakova L."/>
            <person name="Wipf D."/>
            <person name="Zambonelli A."/>
            <person name="Paolocci F."/>
            <person name="Nowrousian M."/>
            <person name="Ottonello S."/>
            <person name="Baldrian P."/>
            <person name="Spatafora J.W."/>
            <person name="Henrissat B."/>
            <person name="Nagy L.G."/>
            <person name="Aury J.M."/>
            <person name="Wincker P."/>
            <person name="Grigoriev I.V."/>
            <person name="Bonfante P."/>
            <person name="Martin F.M."/>
        </authorList>
    </citation>
    <scope>NUCLEOTIDE SEQUENCE [LARGE SCALE GENOMIC DNA]</scope>
    <source>
        <strain evidence="2 3">RN42</strain>
    </source>
</reference>
<evidence type="ECO:0000256" key="1">
    <source>
        <dbReference type="SAM" id="MobiDB-lite"/>
    </source>
</evidence>
<accession>A0A3N4IP26</accession>
<evidence type="ECO:0000313" key="3">
    <source>
        <dbReference type="Proteomes" id="UP000275078"/>
    </source>
</evidence>
<feature type="compositionally biased region" description="Gly residues" evidence="1">
    <location>
        <begin position="87"/>
        <end position="107"/>
    </location>
</feature>
<name>A0A3N4IP26_ASCIM</name>